<gene>
    <name evidence="2" type="ORF">HHA03_10190</name>
    <name evidence="3" type="ORF">SAMN05421839_11170</name>
</gene>
<feature type="transmembrane region" description="Helical" evidence="1">
    <location>
        <begin position="21"/>
        <end position="41"/>
    </location>
</feature>
<evidence type="ECO:0000313" key="2">
    <source>
        <dbReference type="EMBL" id="GEM01487.1"/>
    </source>
</evidence>
<keyword evidence="1" id="KW-0472">Membrane</keyword>
<dbReference type="AlphaFoldDB" id="A0A1I5NYE9"/>
<evidence type="ECO:0000313" key="4">
    <source>
        <dbReference type="Proteomes" id="UP000242243"/>
    </source>
</evidence>
<dbReference type="EMBL" id="FOXC01000011">
    <property type="protein sequence ID" value="SFP26326.1"/>
    <property type="molecule type" value="Genomic_DNA"/>
</dbReference>
<dbReference type="Proteomes" id="UP000321547">
    <property type="component" value="Unassembled WGS sequence"/>
</dbReference>
<dbReference type="EMBL" id="BJWI01000010">
    <property type="protein sequence ID" value="GEM01487.1"/>
    <property type="molecule type" value="Genomic_DNA"/>
</dbReference>
<reference evidence="3 4" key="1">
    <citation type="submission" date="2016-10" db="EMBL/GenBank/DDBJ databases">
        <authorList>
            <person name="de Groot N.N."/>
        </authorList>
    </citation>
    <scope>NUCLEOTIDE SEQUENCE [LARGE SCALE GENOMIC DNA]</scope>
    <source>
        <strain evidence="3 4">DSM 17073</strain>
    </source>
</reference>
<accession>A0A1I5NYE9</accession>
<name>A0A1I5NYE9_9BACI</name>
<organism evidence="3 4">
    <name type="scientific">Halolactibacillus halophilus</name>
    <dbReference type="NCBI Taxonomy" id="306540"/>
    <lineage>
        <taxon>Bacteria</taxon>
        <taxon>Bacillati</taxon>
        <taxon>Bacillota</taxon>
        <taxon>Bacilli</taxon>
        <taxon>Bacillales</taxon>
        <taxon>Bacillaceae</taxon>
        <taxon>Halolactibacillus</taxon>
    </lineage>
</organism>
<feature type="transmembrane region" description="Helical" evidence="1">
    <location>
        <begin position="53"/>
        <end position="70"/>
    </location>
</feature>
<dbReference type="OrthoDB" id="2455830at2"/>
<evidence type="ECO:0000313" key="5">
    <source>
        <dbReference type="Proteomes" id="UP000321547"/>
    </source>
</evidence>
<feature type="transmembrane region" description="Helical" evidence="1">
    <location>
        <begin position="82"/>
        <end position="103"/>
    </location>
</feature>
<proteinExistence type="predicted"/>
<dbReference type="RefSeq" id="WP_089831340.1">
    <property type="nucleotide sequence ID" value="NZ_BJWI01000010.1"/>
</dbReference>
<protein>
    <submittedName>
        <fullName evidence="3">Uncharacterized protein</fullName>
    </submittedName>
</protein>
<evidence type="ECO:0000313" key="3">
    <source>
        <dbReference type="EMBL" id="SFP26326.1"/>
    </source>
</evidence>
<evidence type="ECO:0000256" key="1">
    <source>
        <dbReference type="SAM" id="Phobius"/>
    </source>
</evidence>
<keyword evidence="1" id="KW-1133">Transmembrane helix</keyword>
<reference evidence="2 5" key="2">
    <citation type="submission" date="2019-07" db="EMBL/GenBank/DDBJ databases">
        <title>Whole genome shotgun sequence of Halolactibacillus halophilus NBRC 100868.</title>
        <authorList>
            <person name="Hosoyama A."/>
            <person name="Uohara A."/>
            <person name="Ohji S."/>
            <person name="Ichikawa N."/>
        </authorList>
    </citation>
    <scope>NUCLEOTIDE SEQUENCE [LARGE SCALE GENOMIC DNA]</scope>
    <source>
        <strain evidence="2 5">NBRC 100868</strain>
    </source>
</reference>
<keyword evidence="1" id="KW-0812">Transmembrane</keyword>
<sequence>MKEPSMSKQNKDLKGGLFTTIIRTLFMILLSIFLYFGYVSFNGPVKTLLSNSFVFIIVTGLVIGLILFLITKITKLLETKRFGFLVMSLVNIALIFFFIYQLFTPYFYSSEMLEQTGAEAIRTYYQLSDDTLSETKREELVTSAVSDSLATSMLITEHYPTAKLKEIDIQTLERNFYLFDLTVSIETEENSSTKNELYQFVFTSERGQFKINSIMTLDNN</sequence>
<keyword evidence="5" id="KW-1185">Reference proteome</keyword>
<dbReference type="Proteomes" id="UP000242243">
    <property type="component" value="Unassembled WGS sequence"/>
</dbReference>